<accession>A0AA36HJ19</accession>
<feature type="region of interest" description="Disordered" evidence="1">
    <location>
        <begin position="1"/>
        <end position="26"/>
    </location>
</feature>
<gene>
    <name evidence="2" type="ORF">EVOR1521_LOCUS613</name>
</gene>
<dbReference type="Pfam" id="PF11843">
    <property type="entry name" value="DUF3363"/>
    <property type="match status" value="1"/>
</dbReference>
<dbReference type="AlphaFoldDB" id="A0AA36HJ19"/>
<comment type="caution">
    <text evidence="2">The sequence shown here is derived from an EMBL/GenBank/DDBJ whole genome shotgun (WGS) entry which is preliminary data.</text>
</comment>
<organism evidence="2 3">
    <name type="scientific">Effrenium voratum</name>
    <dbReference type="NCBI Taxonomy" id="2562239"/>
    <lineage>
        <taxon>Eukaryota</taxon>
        <taxon>Sar</taxon>
        <taxon>Alveolata</taxon>
        <taxon>Dinophyceae</taxon>
        <taxon>Suessiales</taxon>
        <taxon>Symbiodiniaceae</taxon>
        <taxon>Effrenium</taxon>
    </lineage>
</organism>
<evidence type="ECO:0000313" key="2">
    <source>
        <dbReference type="EMBL" id="CAJ1369968.1"/>
    </source>
</evidence>
<name>A0AA36HJ19_9DINO</name>
<proteinExistence type="predicted"/>
<reference evidence="2" key="1">
    <citation type="submission" date="2023-08" db="EMBL/GenBank/DDBJ databases">
        <authorList>
            <person name="Chen Y."/>
            <person name="Shah S."/>
            <person name="Dougan E. K."/>
            <person name="Thang M."/>
            <person name="Chan C."/>
        </authorList>
    </citation>
    <scope>NUCLEOTIDE SEQUENCE</scope>
</reference>
<dbReference type="Proteomes" id="UP001178507">
    <property type="component" value="Unassembled WGS sequence"/>
</dbReference>
<dbReference type="EMBL" id="CAUJNA010000001">
    <property type="protein sequence ID" value="CAJ1369968.1"/>
    <property type="molecule type" value="Genomic_DNA"/>
</dbReference>
<evidence type="ECO:0000313" key="3">
    <source>
        <dbReference type="Proteomes" id="UP001178507"/>
    </source>
</evidence>
<dbReference type="InterPro" id="IPR021795">
    <property type="entry name" value="DUF3363"/>
</dbReference>
<keyword evidence="3" id="KW-1185">Reference proteome</keyword>
<evidence type="ECO:0008006" key="4">
    <source>
        <dbReference type="Google" id="ProtNLM"/>
    </source>
</evidence>
<feature type="compositionally biased region" description="Basic and acidic residues" evidence="1">
    <location>
        <begin position="1"/>
        <end position="13"/>
    </location>
</feature>
<evidence type="ECO:0000256" key="1">
    <source>
        <dbReference type="SAM" id="MobiDB-lite"/>
    </source>
</evidence>
<protein>
    <recommendedName>
        <fullName evidence="4">Conjugal transfer protein TraI</fullName>
    </recommendedName>
</protein>
<sequence>MTKDNHEGRDNLFKPKPGRIRGQGGAKAKSYLNQVLHRISAEGAGAAGASRSTGFTGKRIGRGNDWLNRHRAGYRFSAASRRVVIKSRIVKLAAKGGTGGLGAARAHLRYLQRDGVSKENEAGRLYDTKSDEADGGAFLKRSENDRHQFRFIVSPEDAIELENLKPFVRDLMRTMEQDLGTRLDWVAVDHFNTAQPHSHILLRGRDDQGQDLVIARDYIGHGIRRRASELVTLELGPQTEQELRRKLERQVDQERFTDLDRRLLRQCEDSLLDLHADTNRGKAHGGQSLEIGRLRVLERRGLANELAAGKWQLSPNLETTLRRTGDRSDIIKTMHRGLKAAGLDAGASDYAIFDPADPRSTKFIGRIADRGLQDELNEGHYLLVDGADGRVHHVALDPRQDMEDLPLGAVVEIVSAGRGTQQADRTIAEIAKGNSGIYSPDAHLSQDGTASPDFAQAHVRRLEALRRQDVVQRNADGSWEIPDDFEERAMALGAKAARYPARIRTLSYLSLEAQVDAKGATWLDRQLVEVDPLPLRGGRFGDLARSAMLRRQENLLAQGLAERQEKGIRYRRNLLQLLRQRELEAAGAELSKKTGLSFVETPDGARAEGIYKRSVKLASGRFAILENAREFTLVPWRPVLERQLGKTVSGRLRGSNISFDVLRKRGLGIG</sequence>